<keyword evidence="3" id="KW-1185">Reference proteome</keyword>
<organism evidence="2 3">
    <name type="scientific">Macrolepiota fuliginosa MF-IS2</name>
    <dbReference type="NCBI Taxonomy" id="1400762"/>
    <lineage>
        <taxon>Eukaryota</taxon>
        <taxon>Fungi</taxon>
        <taxon>Dikarya</taxon>
        <taxon>Basidiomycota</taxon>
        <taxon>Agaricomycotina</taxon>
        <taxon>Agaricomycetes</taxon>
        <taxon>Agaricomycetidae</taxon>
        <taxon>Agaricales</taxon>
        <taxon>Agaricineae</taxon>
        <taxon>Agaricaceae</taxon>
        <taxon>Macrolepiota</taxon>
    </lineage>
</organism>
<name>A0A9P6C1W9_9AGAR</name>
<feature type="region of interest" description="Disordered" evidence="1">
    <location>
        <begin position="1"/>
        <end position="34"/>
    </location>
</feature>
<evidence type="ECO:0000313" key="3">
    <source>
        <dbReference type="Proteomes" id="UP000807342"/>
    </source>
</evidence>
<proteinExistence type="predicted"/>
<accession>A0A9P6C1W9</accession>
<reference evidence="2" key="1">
    <citation type="submission" date="2020-11" db="EMBL/GenBank/DDBJ databases">
        <authorList>
            <consortium name="DOE Joint Genome Institute"/>
            <person name="Ahrendt S."/>
            <person name="Riley R."/>
            <person name="Andreopoulos W."/>
            <person name="Labutti K."/>
            <person name="Pangilinan J."/>
            <person name="Ruiz-Duenas F.J."/>
            <person name="Barrasa J.M."/>
            <person name="Sanchez-Garcia M."/>
            <person name="Camarero S."/>
            <person name="Miyauchi S."/>
            <person name="Serrano A."/>
            <person name="Linde D."/>
            <person name="Babiker R."/>
            <person name="Drula E."/>
            <person name="Ayuso-Fernandez I."/>
            <person name="Pacheco R."/>
            <person name="Padilla G."/>
            <person name="Ferreira P."/>
            <person name="Barriuso J."/>
            <person name="Kellner H."/>
            <person name="Castanera R."/>
            <person name="Alfaro M."/>
            <person name="Ramirez L."/>
            <person name="Pisabarro A.G."/>
            <person name="Kuo A."/>
            <person name="Tritt A."/>
            <person name="Lipzen A."/>
            <person name="He G."/>
            <person name="Yan M."/>
            <person name="Ng V."/>
            <person name="Cullen D."/>
            <person name="Martin F."/>
            <person name="Rosso M.-N."/>
            <person name="Henrissat B."/>
            <person name="Hibbett D."/>
            <person name="Martinez A.T."/>
            <person name="Grigoriev I.V."/>
        </authorList>
    </citation>
    <scope>NUCLEOTIDE SEQUENCE</scope>
    <source>
        <strain evidence="2">MF-IS2</strain>
    </source>
</reference>
<evidence type="ECO:0000313" key="2">
    <source>
        <dbReference type="EMBL" id="KAF9445959.1"/>
    </source>
</evidence>
<sequence>MKSSNNGPDSALPQSATPYWRSNSPFRQNRSSRAALWQQVTRRATTQHPSCVVLPPTDVDFSCGLPTPVTDVPPSPPPVVIIGSDLPGAPNKRVDPLDHIFPPGVHHPCLPCLTIPPGSAEGLAFPTPFRTDHCDPGDCPPWPSSTTSKRDRLSSFGTDDTDNQENIPPSPIWRGVGPPKRRRWL</sequence>
<dbReference type="AlphaFoldDB" id="A0A9P6C1W9"/>
<evidence type="ECO:0000256" key="1">
    <source>
        <dbReference type="SAM" id="MobiDB-lite"/>
    </source>
</evidence>
<dbReference type="EMBL" id="MU151271">
    <property type="protein sequence ID" value="KAF9445959.1"/>
    <property type="molecule type" value="Genomic_DNA"/>
</dbReference>
<protein>
    <submittedName>
        <fullName evidence="2">Uncharacterized protein</fullName>
    </submittedName>
</protein>
<gene>
    <name evidence="2" type="ORF">P691DRAFT_239744</name>
</gene>
<dbReference type="Proteomes" id="UP000807342">
    <property type="component" value="Unassembled WGS sequence"/>
</dbReference>
<feature type="region of interest" description="Disordered" evidence="1">
    <location>
        <begin position="136"/>
        <end position="185"/>
    </location>
</feature>
<comment type="caution">
    <text evidence="2">The sequence shown here is derived from an EMBL/GenBank/DDBJ whole genome shotgun (WGS) entry which is preliminary data.</text>
</comment>